<dbReference type="Proteomes" id="UP001206595">
    <property type="component" value="Unassembled WGS sequence"/>
</dbReference>
<gene>
    <name evidence="2" type="ORF">K450DRAFT_242238</name>
</gene>
<proteinExistence type="predicted"/>
<evidence type="ECO:0000313" key="3">
    <source>
        <dbReference type="Proteomes" id="UP001206595"/>
    </source>
</evidence>
<feature type="compositionally biased region" description="Low complexity" evidence="1">
    <location>
        <begin position="48"/>
        <end position="65"/>
    </location>
</feature>
<dbReference type="AlphaFoldDB" id="A0AAD5HEX6"/>
<reference evidence="2" key="1">
    <citation type="submission" date="2021-06" db="EMBL/GenBank/DDBJ databases">
        <authorList>
            <consortium name="DOE Joint Genome Institute"/>
            <person name="Mondo S.J."/>
            <person name="Amses K.R."/>
            <person name="Simmons D.R."/>
            <person name="Longcore J.E."/>
            <person name="Seto K."/>
            <person name="Alves G.H."/>
            <person name="Bonds A.E."/>
            <person name="Quandt C.A."/>
            <person name="Davis W.J."/>
            <person name="Chang Y."/>
            <person name="Letcher P.M."/>
            <person name="Powell M.J."/>
            <person name="Kuo A."/>
            <person name="Labutti K."/>
            <person name="Pangilinan J."/>
            <person name="Andreopoulos W."/>
            <person name="Tritt A."/>
            <person name="Riley R."/>
            <person name="Hundley H."/>
            <person name="Johnson J."/>
            <person name="Lipzen A."/>
            <person name="Barry K."/>
            <person name="Berbee M.L."/>
            <person name="Buchler N.E."/>
            <person name="Grigoriev I.V."/>
            <person name="Spatafora J.W."/>
            <person name="Stajich J.E."/>
            <person name="James T.Y."/>
        </authorList>
    </citation>
    <scope>NUCLEOTIDE SEQUENCE</scope>
    <source>
        <strain evidence="2">AG</strain>
    </source>
</reference>
<feature type="region of interest" description="Disordered" evidence="1">
    <location>
        <begin position="113"/>
        <end position="151"/>
    </location>
</feature>
<keyword evidence="3" id="KW-1185">Reference proteome</keyword>
<comment type="caution">
    <text evidence="2">The sequence shown here is derived from an EMBL/GenBank/DDBJ whole genome shotgun (WGS) entry which is preliminary data.</text>
</comment>
<organism evidence="2 3">
    <name type="scientific">Umbelopsis ramanniana AG</name>
    <dbReference type="NCBI Taxonomy" id="1314678"/>
    <lineage>
        <taxon>Eukaryota</taxon>
        <taxon>Fungi</taxon>
        <taxon>Fungi incertae sedis</taxon>
        <taxon>Mucoromycota</taxon>
        <taxon>Mucoromycotina</taxon>
        <taxon>Umbelopsidomycetes</taxon>
        <taxon>Umbelopsidales</taxon>
        <taxon>Umbelopsidaceae</taxon>
        <taxon>Umbelopsis</taxon>
    </lineage>
</organism>
<sequence>MQENNSIPQRCSLVRPPLFDSLPCLSSWNCDKKPSPECAPNTTAPPASTYSGSSRSSSIKSTSSSLCRRQVRFSSEPPSVHYFEYVNEEDSGPEKVTPVEPLMIYYPPPRCSSMSDHVASSPKYNVLPSPPASPKSSPTHQSLPTDPKHSLHHTFKSWARRFSSA</sequence>
<dbReference type="RefSeq" id="XP_051444457.1">
    <property type="nucleotide sequence ID" value="XM_051589219.1"/>
</dbReference>
<reference evidence="2" key="2">
    <citation type="journal article" date="2022" name="Proc. Natl. Acad. Sci. U.S.A.">
        <title>Diploid-dominant life cycles characterize the early evolution of Fungi.</title>
        <authorList>
            <person name="Amses K.R."/>
            <person name="Simmons D.R."/>
            <person name="Longcore J.E."/>
            <person name="Mondo S.J."/>
            <person name="Seto K."/>
            <person name="Jeronimo G.H."/>
            <person name="Bonds A.E."/>
            <person name="Quandt C.A."/>
            <person name="Davis W.J."/>
            <person name="Chang Y."/>
            <person name="Federici B.A."/>
            <person name="Kuo A."/>
            <person name="LaButti K."/>
            <person name="Pangilinan J."/>
            <person name="Andreopoulos W."/>
            <person name="Tritt A."/>
            <person name="Riley R."/>
            <person name="Hundley H."/>
            <person name="Johnson J."/>
            <person name="Lipzen A."/>
            <person name="Barry K."/>
            <person name="Lang B.F."/>
            <person name="Cuomo C.A."/>
            <person name="Buchler N.E."/>
            <person name="Grigoriev I.V."/>
            <person name="Spatafora J.W."/>
            <person name="Stajich J.E."/>
            <person name="James T.Y."/>
        </authorList>
    </citation>
    <scope>NUCLEOTIDE SEQUENCE</scope>
    <source>
        <strain evidence="2">AG</strain>
    </source>
</reference>
<evidence type="ECO:0000313" key="2">
    <source>
        <dbReference type="EMBL" id="KAI8579453.1"/>
    </source>
</evidence>
<dbReference type="EMBL" id="MU620920">
    <property type="protein sequence ID" value="KAI8579453.1"/>
    <property type="molecule type" value="Genomic_DNA"/>
</dbReference>
<name>A0AAD5HEX6_UMBRA</name>
<feature type="region of interest" description="Disordered" evidence="1">
    <location>
        <begin position="34"/>
        <end position="70"/>
    </location>
</feature>
<dbReference type="GeneID" id="75914564"/>
<protein>
    <submittedName>
        <fullName evidence="2">Uncharacterized protein</fullName>
    </submittedName>
</protein>
<evidence type="ECO:0000256" key="1">
    <source>
        <dbReference type="SAM" id="MobiDB-lite"/>
    </source>
</evidence>
<accession>A0AAD5HEX6</accession>